<dbReference type="AlphaFoldDB" id="A0A6G0WPN4"/>
<keyword evidence="1" id="KW-1133">Transmembrane helix</keyword>
<organism evidence="2 3">
    <name type="scientific">Aphanomyces euteiches</name>
    <dbReference type="NCBI Taxonomy" id="100861"/>
    <lineage>
        <taxon>Eukaryota</taxon>
        <taxon>Sar</taxon>
        <taxon>Stramenopiles</taxon>
        <taxon>Oomycota</taxon>
        <taxon>Saprolegniomycetes</taxon>
        <taxon>Saprolegniales</taxon>
        <taxon>Verrucalvaceae</taxon>
        <taxon>Aphanomyces</taxon>
    </lineage>
</organism>
<comment type="caution">
    <text evidence="2">The sequence shown here is derived from an EMBL/GenBank/DDBJ whole genome shotgun (WGS) entry which is preliminary data.</text>
</comment>
<feature type="transmembrane region" description="Helical" evidence="1">
    <location>
        <begin position="69"/>
        <end position="89"/>
    </location>
</feature>
<keyword evidence="1" id="KW-0812">Transmembrane</keyword>
<keyword evidence="3" id="KW-1185">Reference proteome</keyword>
<keyword evidence="1" id="KW-0472">Membrane</keyword>
<proteinExistence type="predicted"/>
<evidence type="ECO:0000313" key="2">
    <source>
        <dbReference type="EMBL" id="KAF0729329.1"/>
    </source>
</evidence>
<reference evidence="2 3" key="1">
    <citation type="submission" date="2019-07" db="EMBL/GenBank/DDBJ databases">
        <title>Genomics analysis of Aphanomyces spp. identifies a new class of oomycete effector associated with host adaptation.</title>
        <authorList>
            <person name="Gaulin E."/>
        </authorList>
    </citation>
    <scope>NUCLEOTIDE SEQUENCE [LARGE SCALE GENOMIC DNA]</scope>
    <source>
        <strain evidence="2 3">ATCC 201684</strain>
    </source>
</reference>
<sequence>MGDNCTAFPRCAVAGPNRSPLGCCSTWAGCCSAGPTPLLDCCGVASSTTPLPTAKESSTDNSSKTNQTVWIVLACVGGIIFLAVPWVLWRRNVRRKRQIHVLDEAETSQYFVLRS</sequence>
<evidence type="ECO:0000313" key="3">
    <source>
        <dbReference type="Proteomes" id="UP000481153"/>
    </source>
</evidence>
<gene>
    <name evidence="2" type="ORF">Ae201684_013075</name>
</gene>
<dbReference type="Proteomes" id="UP000481153">
    <property type="component" value="Unassembled WGS sequence"/>
</dbReference>
<name>A0A6G0WPN4_9STRA</name>
<accession>A0A6G0WPN4</accession>
<protein>
    <submittedName>
        <fullName evidence="2">Uncharacterized protein</fullName>
    </submittedName>
</protein>
<dbReference type="EMBL" id="VJMJ01000166">
    <property type="protein sequence ID" value="KAF0729329.1"/>
    <property type="molecule type" value="Genomic_DNA"/>
</dbReference>
<evidence type="ECO:0000256" key="1">
    <source>
        <dbReference type="SAM" id="Phobius"/>
    </source>
</evidence>